<dbReference type="Proteomes" id="UP001150538">
    <property type="component" value="Unassembled WGS sequence"/>
</dbReference>
<name>A0A9W7ZV52_9FUNG</name>
<protein>
    <submittedName>
        <fullName evidence="1">Uncharacterized protein</fullName>
    </submittedName>
</protein>
<proteinExistence type="predicted"/>
<gene>
    <name evidence="1" type="ORF">H4219_005110</name>
</gene>
<keyword evidence="2" id="KW-1185">Reference proteome</keyword>
<evidence type="ECO:0000313" key="1">
    <source>
        <dbReference type="EMBL" id="KAJ1913664.1"/>
    </source>
</evidence>
<accession>A0A9W7ZV52</accession>
<comment type="caution">
    <text evidence="1">The sequence shown here is derived from an EMBL/GenBank/DDBJ whole genome shotgun (WGS) entry which is preliminary data.</text>
</comment>
<sequence length="145" mass="15899">MSCENLRAKMPRNDFEKLKPALGITFCNGGDNANGNQPSSEISVEFRCENCGKSDKYHFTPNFSDLLSESSYQCAGANSLVVGDLKSVVSSGNGIQELPIDENSDGEVYLEFKDNAVQALFKTLWLNAREVGLRGTHDLVSNHSF</sequence>
<dbReference type="AlphaFoldDB" id="A0A9W7ZV52"/>
<evidence type="ECO:0000313" key="2">
    <source>
        <dbReference type="Proteomes" id="UP001150538"/>
    </source>
</evidence>
<organism evidence="1 2">
    <name type="scientific">Mycoemilia scoparia</name>
    <dbReference type="NCBI Taxonomy" id="417184"/>
    <lineage>
        <taxon>Eukaryota</taxon>
        <taxon>Fungi</taxon>
        <taxon>Fungi incertae sedis</taxon>
        <taxon>Zoopagomycota</taxon>
        <taxon>Kickxellomycotina</taxon>
        <taxon>Kickxellomycetes</taxon>
        <taxon>Kickxellales</taxon>
        <taxon>Kickxellaceae</taxon>
        <taxon>Mycoemilia</taxon>
    </lineage>
</organism>
<dbReference type="EMBL" id="JANBPU010000247">
    <property type="protein sequence ID" value="KAJ1913664.1"/>
    <property type="molecule type" value="Genomic_DNA"/>
</dbReference>
<reference evidence="1" key="1">
    <citation type="submission" date="2022-07" db="EMBL/GenBank/DDBJ databases">
        <title>Phylogenomic reconstructions and comparative analyses of Kickxellomycotina fungi.</title>
        <authorList>
            <person name="Reynolds N.K."/>
            <person name="Stajich J.E."/>
            <person name="Barry K."/>
            <person name="Grigoriev I.V."/>
            <person name="Crous P."/>
            <person name="Smith M.E."/>
        </authorList>
    </citation>
    <scope>NUCLEOTIDE SEQUENCE</scope>
    <source>
        <strain evidence="1">NBRC 100468</strain>
    </source>
</reference>